<dbReference type="Proteomes" id="UP000429607">
    <property type="component" value="Unassembled WGS sequence"/>
</dbReference>
<organism evidence="1 2">
    <name type="scientific">Phytophthora rubi</name>
    <dbReference type="NCBI Taxonomy" id="129364"/>
    <lineage>
        <taxon>Eukaryota</taxon>
        <taxon>Sar</taxon>
        <taxon>Stramenopiles</taxon>
        <taxon>Oomycota</taxon>
        <taxon>Peronosporomycetes</taxon>
        <taxon>Peronosporales</taxon>
        <taxon>Peronosporaceae</taxon>
        <taxon>Phytophthora</taxon>
    </lineage>
</organism>
<accession>A0A6A3G9P6</accession>
<gene>
    <name evidence="1" type="ORF">PR001_g32859</name>
</gene>
<evidence type="ECO:0000313" key="2">
    <source>
        <dbReference type="Proteomes" id="UP000429607"/>
    </source>
</evidence>
<protein>
    <submittedName>
        <fullName evidence="1">Uncharacterized protein</fullName>
    </submittedName>
</protein>
<dbReference type="AlphaFoldDB" id="A0A6A3G9P6"/>
<reference evidence="1 2" key="1">
    <citation type="submission" date="2018-09" db="EMBL/GenBank/DDBJ databases">
        <title>Genomic investigation of the strawberry pathogen Phytophthora fragariae indicates pathogenicity is determined by transcriptional variation in three key races.</title>
        <authorList>
            <person name="Adams T.M."/>
            <person name="Armitage A.D."/>
            <person name="Sobczyk M.K."/>
            <person name="Bates H.J."/>
            <person name="Dunwell J.M."/>
            <person name="Nellist C.F."/>
            <person name="Harrison R.J."/>
        </authorList>
    </citation>
    <scope>NUCLEOTIDE SEQUENCE [LARGE SCALE GENOMIC DNA]</scope>
    <source>
        <strain evidence="1 2">SCRP249</strain>
    </source>
</reference>
<comment type="caution">
    <text evidence="1">The sequence shown here is derived from an EMBL/GenBank/DDBJ whole genome shotgun (WGS) entry which is preliminary data.</text>
</comment>
<name>A0A6A3G9P6_9STRA</name>
<evidence type="ECO:0000313" key="1">
    <source>
        <dbReference type="EMBL" id="KAE8953491.1"/>
    </source>
</evidence>
<proteinExistence type="predicted"/>
<sequence>MIRRRLLRPPSWTTSALRSATCCSCTTWVVMEIAALRYLSRQPDCPYGNIVATTKIAMGTAQAVLRQGGAALPKAVNGAWLMDRGKQVKRLRGF</sequence>
<dbReference type="EMBL" id="QXFV01010641">
    <property type="protein sequence ID" value="KAE8953491.1"/>
    <property type="molecule type" value="Genomic_DNA"/>
</dbReference>